<dbReference type="RefSeq" id="WP_043523151.1">
    <property type="nucleotide sequence ID" value="NZ_BAABKU010000004.1"/>
</dbReference>
<accession>A0A0A6USW8</accession>
<feature type="chain" id="PRO_5039297110" description="Lipoprotein" evidence="1">
    <location>
        <begin position="24"/>
        <end position="153"/>
    </location>
</feature>
<keyword evidence="3" id="KW-1185">Reference proteome</keyword>
<evidence type="ECO:0000313" key="3">
    <source>
        <dbReference type="Proteomes" id="UP000054537"/>
    </source>
</evidence>
<dbReference type="AlphaFoldDB" id="A0A0A6USW8"/>
<sequence>MRGTTTAAVVTATILAVSGCATPGESAAPVATAAPAVTISGLDEATATTCGIAGYATHGEDGYDLDVATGRKIVTVGKQSKSTLITANVNVLELAVRNAEGSAGQPAEAAYAAEVRTAILKVQTVCQNVGALTASIQQSPHALDKDADKLASR</sequence>
<protein>
    <recommendedName>
        <fullName evidence="4">Lipoprotein</fullName>
    </recommendedName>
</protein>
<gene>
    <name evidence="2" type="ORF">MB27_06185</name>
</gene>
<evidence type="ECO:0008006" key="4">
    <source>
        <dbReference type="Google" id="ProtNLM"/>
    </source>
</evidence>
<feature type="signal peptide" evidence="1">
    <location>
        <begin position="1"/>
        <end position="23"/>
    </location>
</feature>
<reference evidence="2 3" key="1">
    <citation type="submission" date="2014-10" db="EMBL/GenBank/DDBJ databases">
        <title>Draft genome sequence of Actinoplanes utahensis NRRL 12052.</title>
        <authorList>
            <person name="Velasco-Bucheli B."/>
            <person name="del Cerro C."/>
            <person name="Hormigo D."/>
            <person name="Garcia J.L."/>
            <person name="Acebal C."/>
            <person name="Arroyo M."/>
            <person name="de la Mata I."/>
        </authorList>
    </citation>
    <scope>NUCLEOTIDE SEQUENCE [LARGE SCALE GENOMIC DNA]</scope>
    <source>
        <strain evidence="2 3">NRRL 12052</strain>
    </source>
</reference>
<keyword evidence="1" id="KW-0732">Signal</keyword>
<proteinExistence type="predicted"/>
<evidence type="ECO:0000256" key="1">
    <source>
        <dbReference type="SAM" id="SignalP"/>
    </source>
</evidence>
<comment type="caution">
    <text evidence="2">The sequence shown here is derived from an EMBL/GenBank/DDBJ whole genome shotgun (WGS) entry which is preliminary data.</text>
</comment>
<organism evidence="2 3">
    <name type="scientific">Actinoplanes utahensis</name>
    <dbReference type="NCBI Taxonomy" id="1869"/>
    <lineage>
        <taxon>Bacteria</taxon>
        <taxon>Bacillati</taxon>
        <taxon>Actinomycetota</taxon>
        <taxon>Actinomycetes</taxon>
        <taxon>Micromonosporales</taxon>
        <taxon>Micromonosporaceae</taxon>
        <taxon>Actinoplanes</taxon>
    </lineage>
</organism>
<dbReference type="PROSITE" id="PS51257">
    <property type="entry name" value="PROKAR_LIPOPROTEIN"/>
    <property type="match status" value="1"/>
</dbReference>
<name>A0A0A6USW8_ACTUT</name>
<dbReference type="EMBL" id="JRTT01000006">
    <property type="protein sequence ID" value="KHD78083.1"/>
    <property type="molecule type" value="Genomic_DNA"/>
</dbReference>
<dbReference type="Proteomes" id="UP000054537">
    <property type="component" value="Unassembled WGS sequence"/>
</dbReference>
<dbReference type="OrthoDB" id="3297332at2"/>
<evidence type="ECO:0000313" key="2">
    <source>
        <dbReference type="EMBL" id="KHD78083.1"/>
    </source>
</evidence>